<dbReference type="SUPFAM" id="SSF53383">
    <property type="entry name" value="PLP-dependent transferases"/>
    <property type="match status" value="1"/>
</dbReference>
<dbReference type="PROSITE" id="PS50949">
    <property type="entry name" value="HTH_GNTR"/>
    <property type="match status" value="1"/>
</dbReference>
<evidence type="ECO:0000256" key="3">
    <source>
        <dbReference type="ARBA" id="ARBA00023015"/>
    </source>
</evidence>
<dbReference type="AlphaFoldDB" id="A0A387H6Y6"/>
<evidence type="ECO:0000256" key="4">
    <source>
        <dbReference type="ARBA" id="ARBA00023125"/>
    </source>
</evidence>
<keyword evidence="8" id="KW-1185">Reference proteome</keyword>
<dbReference type="SMART" id="SM00345">
    <property type="entry name" value="HTH_GNTR"/>
    <property type="match status" value="1"/>
</dbReference>
<dbReference type="CDD" id="cd07377">
    <property type="entry name" value="WHTH_GntR"/>
    <property type="match status" value="1"/>
</dbReference>
<gene>
    <name evidence="7" type="primary">lysN_1</name>
    <name evidence="7" type="ORF">DWB77_01691</name>
</gene>
<dbReference type="InterPro" id="IPR051446">
    <property type="entry name" value="HTH_trans_reg/aminotransferase"/>
</dbReference>
<sequence>MAGIRVVQSVDTVSATARTLGSRQLAGQVTALTGPHPGYRALAQGVRTLLLDGRIPLHTRLPAERELATALEVSRATVTAAYDLLREGGHALSRRGAGTWTTLPEGTAPASVARYQAPDGVIDLAMAAPSAPAAELAAAFELAGPEVACHAATNGYHPLGLPELRAAVAERYTRRGLPTLPEQILITTGAQSAVSLVVNLLGRPGDRALVESPSYPNALDAVRHAGLRITPVPVTEDGWDIELLECTLRQTAPRLAYLIPDFQNPTGALMSTEQRSRLLRAVRATGTWLLIDETMAEMSLEGPTPAPFVSLAHQGESEQIVTVGSLSKTHWGGLRIGWVRAGSRLVHELAALRIHVDLAPSLIDQVLAKTLLPDMDDVLSRRLPLLRERRDALADSLSRRLPEWRWQSPVGGLSLWVDLGRPIAGALAQAALAHGVNLQPGSRFAADPGTHEHRLRLPFVHEPEVADEAVRRLAATLDAGLPTVLGTAAQHRPHWVA</sequence>
<dbReference type="PANTHER" id="PTHR46577:SF1">
    <property type="entry name" value="HTH-TYPE TRANSCRIPTIONAL REGULATORY PROTEIN GABR"/>
    <property type="match status" value="1"/>
</dbReference>
<evidence type="ECO:0000259" key="6">
    <source>
        <dbReference type="PROSITE" id="PS50949"/>
    </source>
</evidence>
<dbReference type="InterPro" id="IPR004839">
    <property type="entry name" value="Aminotransferase_I/II_large"/>
</dbReference>
<evidence type="ECO:0000256" key="2">
    <source>
        <dbReference type="ARBA" id="ARBA00022898"/>
    </source>
</evidence>
<proteinExistence type="inferred from homology"/>
<keyword evidence="7" id="KW-0032">Aminotransferase</keyword>
<dbReference type="Gene3D" id="1.10.10.10">
    <property type="entry name" value="Winged helix-like DNA-binding domain superfamily/Winged helix DNA-binding domain"/>
    <property type="match status" value="1"/>
</dbReference>
<keyword evidence="2" id="KW-0663">Pyridoxal phosphate</keyword>
<dbReference type="Pfam" id="PF00155">
    <property type="entry name" value="Aminotran_1_2"/>
    <property type="match status" value="1"/>
</dbReference>
<dbReference type="Gene3D" id="3.90.1150.10">
    <property type="entry name" value="Aspartate Aminotransferase, domain 1"/>
    <property type="match status" value="1"/>
</dbReference>
<accession>A0A387H6Y6</accession>
<dbReference type="Proteomes" id="UP000271554">
    <property type="component" value="Chromosome"/>
</dbReference>
<evidence type="ECO:0000313" key="8">
    <source>
        <dbReference type="Proteomes" id="UP000271554"/>
    </source>
</evidence>
<dbReference type="Gene3D" id="3.40.640.10">
    <property type="entry name" value="Type I PLP-dependent aspartate aminotransferase-like (Major domain)"/>
    <property type="match status" value="1"/>
</dbReference>
<dbReference type="InterPro" id="IPR015421">
    <property type="entry name" value="PyrdxlP-dep_Trfase_major"/>
</dbReference>
<keyword evidence="3" id="KW-0805">Transcription regulation</keyword>
<dbReference type="InterPro" id="IPR015424">
    <property type="entry name" value="PyrdxlP-dep_Trfase"/>
</dbReference>
<evidence type="ECO:0000313" key="7">
    <source>
        <dbReference type="EMBL" id="AYG79576.1"/>
    </source>
</evidence>
<dbReference type="InterPro" id="IPR015422">
    <property type="entry name" value="PyrdxlP-dep_Trfase_small"/>
</dbReference>
<dbReference type="RefSeq" id="WP_120720656.1">
    <property type="nucleotide sequence ID" value="NZ_CP032698.1"/>
</dbReference>
<dbReference type="KEGG" id="shun:DWB77_01691"/>
<dbReference type="EMBL" id="CP032698">
    <property type="protein sequence ID" value="AYG79576.1"/>
    <property type="molecule type" value="Genomic_DNA"/>
</dbReference>
<comment type="similarity">
    <text evidence="1">In the C-terminal section; belongs to the class-I pyridoxal-phosphate-dependent aminotransferase family.</text>
</comment>
<reference evidence="7 8" key="1">
    <citation type="submission" date="2018-10" db="EMBL/GenBank/DDBJ databases">
        <title>Relationship between Morphology and Antimicrobial Activity in Streptomyces.</title>
        <authorList>
            <person name="Kang H.J."/>
            <person name="Kim S.B."/>
        </authorList>
    </citation>
    <scope>NUCLEOTIDE SEQUENCE [LARGE SCALE GENOMIC DNA]</scope>
    <source>
        <strain evidence="7 8">BH38</strain>
    </source>
</reference>
<dbReference type="EC" id="2.6.1.39" evidence="7"/>
<evidence type="ECO:0000256" key="1">
    <source>
        <dbReference type="ARBA" id="ARBA00005384"/>
    </source>
</evidence>
<dbReference type="SUPFAM" id="SSF46785">
    <property type="entry name" value="Winged helix' DNA-binding domain"/>
    <property type="match status" value="1"/>
</dbReference>
<evidence type="ECO:0000256" key="5">
    <source>
        <dbReference type="ARBA" id="ARBA00023163"/>
    </source>
</evidence>
<dbReference type="CDD" id="cd00609">
    <property type="entry name" value="AAT_like"/>
    <property type="match status" value="1"/>
</dbReference>
<dbReference type="PANTHER" id="PTHR46577">
    <property type="entry name" value="HTH-TYPE TRANSCRIPTIONAL REGULATORY PROTEIN GABR"/>
    <property type="match status" value="1"/>
</dbReference>
<dbReference type="InterPro" id="IPR036388">
    <property type="entry name" value="WH-like_DNA-bd_sf"/>
</dbReference>
<protein>
    <submittedName>
        <fullName evidence="7">2-aminoadipate transaminase</fullName>
        <ecNumber evidence="7">2.6.1.39</ecNumber>
    </submittedName>
</protein>
<organism evidence="7 8">
    <name type="scientific">Streptomyces hundungensis</name>
    <dbReference type="NCBI Taxonomy" id="1077946"/>
    <lineage>
        <taxon>Bacteria</taxon>
        <taxon>Bacillati</taxon>
        <taxon>Actinomycetota</taxon>
        <taxon>Actinomycetes</taxon>
        <taxon>Kitasatosporales</taxon>
        <taxon>Streptomycetaceae</taxon>
        <taxon>Streptomyces</taxon>
    </lineage>
</organism>
<dbReference type="Pfam" id="PF00392">
    <property type="entry name" value="GntR"/>
    <property type="match status" value="1"/>
</dbReference>
<feature type="domain" description="HTH gntR-type" evidence="6">
    <location>
        <begin position="36"/>
        <end position="104"/>
    </location>
</feature>
<dbReference type="GO" id="GO:0003700">
    <property type="term" value="F:DNA-binding transcription factor activity"/>
    <property type="evidence" value="ECO:0007669"/>
    <property type="project" value="InterPro"/>
</dbReference>
<dbReference type="InterPro" id="IPR036390">
    <property type="entry name" value="WH_DNA-bd_sf"/>
</dbReference>
<dbReference type="GO" id="GO:0030170">
    <property type="term" value="F:pyridoxal phosphate binding"/>
    <property type="evidence" value="ECO:0007669"/>
    <property type="project" value="InterPro"/>
</dbReference>
<keyword evidence="7" id="KW-0808">Transferase</keyword>
<dbReference type="GO" id="GO:0003677">
    <property type="term" value="F:DNA binding"/>
    <property type="evidence" value="ECO:0007669"/>
    <property type="project" value="UniProtKB-KW"/>
</dbReference>
<dbReference type="InterPro" id="IPR000524">
    <property type="entry name" value="Tscrpt_reg_HTH_GntR"/>
</dbReference>
<keyword evidence="4" id="KW-0238">DNA-binding</keyword>
<dbReference type="OrthoDB" id="199743at2"/>
<name>A0A387H6Y6_9ACTN</name>
<keyword evidence="5" id="KW-0804">Transcription</keyword>
<dbReference type="GO" id="GO:0047536">
    <property type="term" value="F:2-aminoadipate transaminase activity"/>
    <property type="evidence" value="ECO:0007669"/>
    <property type="project" value="UniProtKB-EC"/>
</dbReference>